<dbReference type="Proteomes" id="UP001232063">
    <property type="component" value="Unassembled WGS sequence"/>
</dbReference>
<evidence type="ECO:0000256" key="1">
    <source>
        <dbReference type="SAM" id="Phobius"/>
    </source>
</evidence>
<dbReference type="PANTHER" id="PTHR23028:SF53">
    <property type="entry name" value="ACYL_TRANSF_3 DOMAIN-CONTAINING PROTEIN"/>
    <property type="match status" value="1"/>
</dbReference>
<keyword evidence="1" id="KW-0812">Transmembrane</keyword>
<feature type="transmembrane region" description="Helical" evidence="1">
    <location>
        <begin position="12"/>
        <end position="31"/>
    </location>
</feature>
<feature type="transmembrane region" description="Helical" evidence="1">
    <location>
        <begin position="217"/>
        <end position="240"/>
    </location>
</feature>
<dbReference type="GO" id="GO:0000271">
    <property type="term" value="P:polysaccharide biosynthetic process"/>
    <property type="evidence" value="ECO:0007669"/>
    <property type="project" value="TreeGrafter"/>
</dbReference>
<protein>
    <submittedName>
        <fullName evidence="3">Acyltransferase</fullName>
        <ecNumber evidence="3">2.3.-.-</ecNumber>
    </submittedName>
</protein>
<sequence>MKEFDKNVEGLRGIAALSVVYLHYMNFDYFINLGYHPDTFLKFIAFGHQSVLIFFILSGYVIGLTNKVSDFSLAFVGTYMKKRLVRLYPIYLIAIGLSLLAVPEIHASVKITIAKIGGNLLFLQYGRFKTLDGNFVLWTLNYEMLYYIIFIGILFFKPNLKKLIVCVFLFCNGIWLYPKVPGLLISYAVGWVFWLIGLYIAWLCPVDIHIKVKNQRVIGFLFLMIATGLFAPGTLFLKAVNLESKLQLKIVNIVDLLYLPVCVLLFIEACQRKVPYKNIVTGLAFAIPVVTCLILIAKGDFLLKEEWIAAGIILLIAMIVFWLPIKGNMLAAMAFTGSISYAIYVLHMPVGFLMQKVDFGLPAPYSFVFKFIVCVGLTIGISILLERVMQPLIKRLFFKPKQSASVSAG</sequence>
<evidence type="ECO:0000313" key="4">
    <source>
        <dbReference type="Proteomes" id="UP001232063"/>
    </source>
</evidence>
<keyword evidence="1" id="KW-0472">Membrane</keyword>
<feature type="transmembrane region" description="Helical" evidence="1">
    <location>
        <begin position="135"/>
        <end position="156"/>
    </location>
</feature>
<evidence type="ECO:0000313" key="3">
    <source>
        <dbReference type="EMBL" id="MDJ1506358.1"/>
    </source>
</evidence>
<dbReference type="AlphaFoldDB" id="A0AAE3UK48"/>
<dbReference type="EC" id="2.3.-.-" evidence="3"/>
<evidence type="ECO:0000259" key="2">
    <source>
        <dbReference type="Pfam" id="PF01757"/>
    </source>
</evidence>
<dbReference type="GO" id="GO:0016747">
    <property type="term" value="F:acyltransferase activity, transferring groups other than amino-acyl groups"/>
    <property type="evidence" value="ECO:0007669"/>
    <property type="project" value="InterPro"/>
</dbReference>
<feature type="transmembrane region" description="Helical" evidence="1">
    <location>
        <begin position="279"/>
        <end position="301"/>
    </location>
</feature>
<comment type="caution">
    <text evidence="3">The sequence shown here is derived from an EMBL/GenBank/DDBJ whole genome shotgun (WGS) entry which is preliminary data.</text>
</comment>
<accession>A0AAE3UK48</accession>
<feature type="transmembrane region" description="Helical" evidence="1">
    <location>
        <begin position="184"/>
        <end position="205"/>
    </location>
</feature>
<keyword evidence="3" id="KW-0808">Transferase</keyword>
<feature type="transmembrane region" description="Helical" evidence="1">
    <location>
        <begin position="163"/>
        <end position="178"/>
    </location>
</feature>
<dbReference type="InterPro" id="IPR002656">
    <property type="entry name" value="Acyl_transf_3_dom"/>
</dbReference>
<feature type="domain" description="Acyltransferase 3" evidence="2">
    <location>
        <begin position="7"/>
        <end position="280"/>
    </location>
</feature>
<reference evidence="3" key="1">
    <citation type="submission" date="2023-05" db="EMBL/GenBank/DDBJ databases">
        <authorList>
            <person name="Zhang X."/>
        </authorList>
    </citation>
    <scope>NUCLEOTIDE SEQUENCE</scope>
    <source>
        <strain evidence="3">BD1B2-1</strain>
    </source>
</reference>
<dbReference type="RefSeq" id="WP_314519253.1">
    <property type="nucleotide sequence ID" value="NZ_JASJOU010000022.1"/>
</dbReference>
<keyword evidence="3" id="KW-0012">Acyltransferase</keyword>
<organism evidence="3 4">
    <name type="scientific">Xanthocytophaga agilis</name>
    <dbReference type="NCBI Taxonomy" id="3048010"/>
    <lineage>
        <taxon>Bacteria</taxon>
        <taxon>Pseudomonadati</taxon>
        <taxon>Bacteroidota</taxon>
        <taxon>Cytophagia</taxon>
        <taxon>Cytophagales</taxon>
        <taxon>Rhodocytophagaceae</taxon>
        <taxon>Xanthocytophaga</taxon>
    </lineage>
</organism>
<feature type="transmembrane region" description="Helical" evidence="1">
    <location>
        <begin position="330"/>
        <end position="347"/>
    </location>
</feature>
<proteinExistence type="predicted"/>
<dbReference type="InterPro" id="IPR050879">
    <property type="entry name" value="Acyltransferase_3"/>
</dbReference>
<dbReference type="GO" id="GO:0016020">
    <property type="term" value="C:membrane"/>
    <property type="evidence" value="ECO:0007669"/>
    <property type="project" value="TreeGrafter"/>
</dbReference>
<feature type="transmembrane region" description="Helical" evidence="1">
    <location>
        <begin position="43"/>
        <end position="63"/>
    </location>
</feature>
<feature type="transmembrane region" description="Helical" evidence="1">
    <location>
        <begin position="84"/>
        <end position="102"/>
    </location>
</feature>
<keyword evidence="4" id="KW-1185">Reference proteome</keyword>
<dbReference type="EMBL" id="JASJOU010000022">
    <property type="protein sequence ID" value="MDJ1506358.1"/>
    <property type="molecule type" value="Genomic_DNA"/>
</dbReference>
<feature type="transmembrane region" description="Helical" evidence="1">
    <location>
        <begin position="246"/>
        <end position="267"/>
    </location>
</feature>
<keyword evidence="1" id="KW-1133">Transmembrane helix</keyword>
<gene>
    <name evidence="3" type="ORF">QNI22_37245</name>
</gene>
<feature type="transmembrane region" description="Helical" evidence="1">
    <location>
        <begin position="367"/>
        <end position="385"/>
    </location>
</feature>
<dbReference type="Pfam" id="PF01757">
    <property type="entry name" value="Acyl_transf_3"/>
    <property type="match status" value="1"/>
</dbReference>
<dbReference type="PANTHER" id="PTHR23028">
    <property type="entry name" value="ACETYLTRANSFERASE"/>
    <property type="match status" value="1"/>
</dbReference>
<name>A0AAE3UK48_9BACT</name>
<feature type="transmembrane region" description="Helical" evidence="1">
    <location>
        <begin position="307"/>
        <end position="323"/>
    </location>
</feature>